<accession>A0A147GKX0</accession>
<keyword evidence="20" id="KW-1185">Reference proteome</keyword>
<keyword evidence="5" id="KW-0410">Iron transport</keyword>
<dbReference type="PROSITE" id="PS52016">
    <property type="entry name" value="TONB_DEPENDENT_REC_3"/>
    <property type="match status" value="1"/>
</dbReference>
<evidence type="ECO:0000313" key="20">
    <source>
        <dbReference type="Proteomes" id="UP000072741"/>
    </source>
</evidence>
<evidence type="ECO:0000256" key="6">
    <source>
        <dbReference type="ARBA" id="ARBA00022692"/>
    </source>
</evidence>
<feature type="region of interest" description="Disordered" evidence="16">
    <location>
        <begin position="32"/>
        <end position="62"/>
    </location>
</feature>
<dbReference type="GO" id="GO:0015891">
    <property type="term" value="P:siderophore transport"/>
    <property type="evidence" value="ECO:0007669"/>
    <property type="project" value="InterPro"/>
</dbReference>
<dbReference type="InterPro" id="IPR010105">
    <property type="entry name" value="TonB_sidphr_rcpt"/>
</dbReference>
<comment type="caution">
    <text evidence="19">The sequence shown here is derived from an EMBL/GenBank/DDBJ whole genome shotgun (WGS) entry which is preliminary data.</text>
</comment>
<comment type="similarity">
    <text evidence="2 14 15">Belongs to the TonB-dependent receptor family.</text>
</comment>
<proteinExistence type="inferred from homology"/>
<evidence type="ECO:0000256" key="9">
    <source>
        <dbReference type="ARBA" id="ARBA00023065"/>
    </source>
</evidence>
<evidence type="ECO:0000256" key="13">
    <source>
        <dbReference type="ARBA" id="ARBA00023237"/>
    </source>
</evidence>
<dbReference type="SUPFAM" id="SSF56935">
    <property type="entry name" value="Porins"/>
    <property type="match status" value="1"/>
</dbReference>
<keyword evidence="3 14" id="KW-0813">Transport</keyword>
<dbReference type="PANTHER" id="PTHR32552">
    <property type="entry name" value="FERRICHROME IRON RECEPTOR-RELATED"/>
    <property type="match status" value="1"/>
</dbReference>
<evidence type="ECO:0000256" key="8">
    <source>
        <dbReference type="ARBA" id="ARBA00023004"/>
    </source>
</evidence>
<comment type="subcellular location">
    <subcellularLocation>
        <location evidence="1 14">Cell outer membrane</location>
        <topology evidence="1 14">Multi-pass membrane protein</topology>
    </subcellularLocation>
</comment>
<dbReference type="Gene3D" id="2.170.130.10">
    <property type="entry name" value="TonB-dependent receptor, plug domain"/>
    <property type="match status" value="1"/>
</dbReference>
<evidence type="ECO:0000256" key="10">
    <source>
        <dbReference type="ARBA" id="ARBA00023077"/>
    </source>
</evidence>
<evidence type="ECO:0000256" key="3">
    <source>
        <dbReference type="ARBA" id="ARBA00022448"/>
    </source>
</evidence>
<dbReference type="PATRIC" id="fig|433924.3.peg.2376"/>
<evidence type="ECO:0000256" key="7">
    <source>
        <dbReference type="ARBA" id="ARBA00022729"/>
    </source>
</evidence>
<evidence type="ECO:0000256" key="12">
    <source>
        <dbReference type="ARBA" id="ARBA00023170"/>
    </source>
</evidence>
<keyword evidence="4 14" id="KW-1134">Transmembrane beta strand</keyword>
<reference evidence="19 20" key="1">
    <citation type="journal article" date="2016" name="Front. Microbiol.">
        <title>Genomic Resource of Rice Seed Associated Bacteria.</title>
        <authorList>
            <person name="Midha S."/>
            <person name="Bansal K."/>
            <person name="Sharma S."/>
            <person name="Kumar N."/>
            <person name="Patil P.P."/>
            <person name="Chaudhry V."/>
            <person name="Patil P.B."/>
        </authorList>
    </citation>
    <scope>NUCLEOTIDE SEQUENCE [LARGE SCALE GENOMIC DNA]</scope>
    <source>
        <strain evidence="19 20">NS331</strain>
    </source>
</reference>
<sequence length="715" mass="78644">LRRSATPPPRTAAPAAPDTAVAAAQLPTVTVQSEAPGETATGHVAGNVARRSATATKTDTPILETPQSLSVVTADRIEAMGALTLRDALGYTPGVGVAPYGADSRYDWITVRGFDAYSPGFYLDGLPLRNNGNFGVWKTDNYGAERIELLRGPASVLYGQGNPGGVVNVVSKRPTEEPVRELQLQLGDHQRRQVAADFSGALNADGTLLYRLTGVARDAKLPDGRMPDDYQYIAPAFTWQPSADTRLTLLTQFSRTRAGTYTRTAPAYGSLLPTAAGTRIPADLYLSDPTLNRFHHEQQMVGYQFEHRIDGTWTVRQNLRGAHLDLDYRQVSPDAFITVDPDNPRDPANFRTLSRSLFSSRERTSAFALDNQIEGDLRLGDWRHQLIAGLDHQRTRVDQVSRSGGTAPSLDLAAPFYGGGPTEPAPPYLDGINRLTQTGLYVQDQMKWRDRWVFNLGGRYDWAETTNDDRGSATRTTVKDHKATGRAGVVYLMDGGWAPYAGYTQSFLPTNTVDPATGQPFAPETARQYEVGIRYQPPGRRQNFSAAVFDLRRNNYISYDAITFLPQQRGQLSVRGLELEATAELMPRLNLVGSYTFMPRAVVTQSVNPSEIGRQASAVPRHRLSLWVDYRFDNGVRVGLGARYNGSTRGEGERAPAPVPAYTLYDALLGYDLGRWNLALNVRNLSNRSAISNCTSFACYYVAPRSVVASATYRF</sequence>
<dbReference type="GO" id="GO:0009279">
    <property type="term" value="C:cell outer membrane"/>
    <property type="evidence" value="ECO:0007669"/>
    <property type="project" value="UniProtKB-SubCell"/>
</dbReference>
<evidence type="ECO:0000313" key="19">
    <source>
        <dbReference type="EMBL" id="KTT10360.1"/>
    </source>
</evidence>
<dbReference type="InterPro" id="IPR000531">
    <property type="entry name" value="Beta-barrel_TonB"/>
</dbReference>
<keyword evidence="10 15" id="KW-0798">TonB box</keyword>
<keyword evidence="7" id="KW-0732">Signal</keyword>
<protein>
    <submittedName>
        <fullName evidence="19">Ligand-gated channel protein</fullName>
    </submittedName>
</protein>
<dbReference type="CDD" id="cd01347">
    <property type="entry name" value="ligand_gated_channel"/>
    <property type="match status" value="1"/>
</dbReference>
<feature type="domain" description="TonB-dependent receptor plug" evidence="18">
    <location>
        <begin position="62"/>
        <end position="166"/>
    </location>
</feature>
<keyword evidence="6 14" id="KW-0812">Transmembrane</keyword>
<gene>
    <name evidence="19" type="ORF">NS331_25005</name>
</gene>
<evidence type="ECO:0000259" key="18">
    <source>
        <dbReference type="Pfam" id="PF07715"/>
    </source>
</evidence>
<organism evidence="19 20">
    <name type="scientific">Pseudacidovorax intermedius</name>
    <dbReference type="NCBI Taxonomy" id="433924"/>
    <lineage>
        <taxon>Bacteria</taxon>
        <taxon>Pseudomonadati</taxon>
        <taxon>Pseudomonadota</taxon>
        <taxon>Betaproteobacteria</taxon>
        <taxon>Burkholderiales</taxon>
        <taxon>Comamonadaceae</taxon>
        <taxon>Pseudacidovorax</taxon>
    </lineage>
</organism>
<keyword evidence="12" id="KW-0675">Receptor</keyword>
<dbReference type="OrthoDB" id="127311at2"/>
<dbReference type="InterPro" id="IPR039426">
    <property type="entry name" value="TonB-dep_rcpt-like"/>
</dbReference>
<dbReference type="GO" id="GO:0015344">
    <property type="term" value="F:siderophore uptake transmembrane transporter activity"/>
    <property type="evidence" value="ECO:0007669"/>
    <property type="project" value="TreeGrafter"/>
</dbReference>
<evidence type="ECO:0000256" key="16">
    <source>
        <dbReference type="SAM" id="MobiDB-lite"/>
    </source>
</evidence>
<keyword evidence="9" id="KW-0406">Ion transport</keyword>
<dbReference type="GO" id="GO:0038023">
    <property type="term" value="F:signaling receptor activity"/>
    <property type="evidence" value="ECO:0007669"/>
    <property type="project" value="InterPro"/>
</dbReference>
<dbReference type="AlphaFoldDB" id="A0A147GKX0"/>
<dbReference type="FunFam" id="2.170.130.10:FF:000001">
    <property type="entry name" value="Catecholate siderophore TonB-dependent receptor"/>
    <property type="match status" value="1"/>
</dbReference>
<feature type="compositionally biased region" description="Polar residues" evidence="16">
    <location>
        <begin position="53"/>
        <end position="62"/>
    </location>
</feature>
<dbReference type="NCBIfam" id="TIGR01783">
    <property type="entry name" value="TonB-siderophor"/>
    <property type="match status" value="1"/>
</dbReference>
<keyword evidence="8" id="KW-0408">Iron</keyword>
<dbReference type="InterPro" id="IPR012910">
    <property type="entry name" value="Plug_dom"/>
</dbReference>
<name>A0A147GKX0_9BURK</name>
<dbReference type="Proteomes" id="UP000072741">
    <property type="component" value="Unassembled WGS sequence"/>
</dbReference>
<evidence type="ECO:0000256" key="15">
    <source>
        <dbReference type="RuleBase" id="RU003357"/>
    </source>
</evidence>
<evidence type="ECO:0000256" key="14">
    <source>
        <dbReference type="PROSITE-ProRule" id="PRU01360"/>
    </source>
</evidence>
<dbReference type="Pfam" id="PF00593">
    <property type="entry name" value="TonB_dep_Rec_b-barrel"/>
    <property type="match status" value="1"/>
</dbReference>
<evidence type="ECO:0000256" key="5">
    <source>
        <dbReference type="ARBA" id="ARBA00022496"/>
    </source>
</evidence>
<dbReference type="InterPro" id="IPR037066">
    <property type="entry name" value="Plug_dom_sf"/>
</dbReference>
<keyword evidence="11 14" id="KW-0472">Membrane</keyword>
<dbReference type="InterPro" id="IPR036942">
    <property type="entry name" value="Beta-barrel_TonB_sf"/>
</dbReference>
<evidence type="ECO:0000256" key="11">
    <source>
        <dbReference type="ARBA" id="ARBA00023136"/>
    </source>
</evidence>
<dbReference type="PANTHER" id="PTHR32552:SF68">
    <property type="entry name" value="FERRICHROME OUTER MEMBRANE TRANSPORTER_PHAGE RECEPTOR"/>
    <property type="match status" value="1"/>
</dbReference>
<dbReference type="EMBL" id="LDSL01000248">
    <property type="protein sequence ID" value="KTT10360.1"/>
    <property type="molecule type" value="Genomic_DNA"/>
</dbReference>
<evidence type="ECO:0000256" key="1">
    <source>
        <dbReference type="ARBA" id="ARBA00004571"/>
    </source>
</evidence>
<feature type="domain" description="TonB-dependent receptor-like beta-barrel" evidence="17">
    <location>
        <begin position="238"/>
        <end position="685"/>
    </location>
</feature>
<dbReference type="Gene3D" id="2.40.170.20">
    <property type="entry name" value="TonB-dependent receptor, beta-barrel domain"/>
    <property type="match status" value="1"/>
</dbReference>
<keyword evidence="13 14" id="KW-0998">Cell outer membrane</keyword>
<feature type="non-terminal residue" evidence="19">
    <location>
        <position position="1"/>
    </location>
</feature>
<evidence type="ECO:0000256" key="4">
    <source>
        <dbReference type="ARBA" id="ARBA00022452"/>
    </source>
</evidence>
<evidence type="ECO:0000259" key="17">
    <source>
        <dbReference type="Pfam" id="PF00593"/>
    </source>
</evidence>
<evidence type="ECO:0000256" key="2">
    <source>
        <dbReference type="ARBA" id="ARBA00009810"/>
    </source>
</evidence>
<dbReference type="Pfam" id="PF07715">
    <property type="entry name" value="Plug"/>
    <property type="match status" value="1"/>
</dbReference>